<comment type="caution">
    <text evidence="2">The sequence shown here is derived from an EMBL/GenBank/DDBJ whole genome shotgun (WGS) entry which is preliminary data.</text>
</comment>
<evidence type="ECO:0000256" key="1">
    <source>
        <dbReference type="SAM" id="Phobius"/>
    </source>
</evidence>
<feature type="transmembrane region" description="Helical" evidence="1">
    <location>
        <begin position="98"/>
        <end position="122"/>
    </location>
</feature>
<keyword evidence="1" id="KW-0472">Membrane</keyword>
<feature type="transmembrane region" description="Helical" evidence="1">
    <location>
        <begin position="52"/>
        <end position="78"/>
    </location>
</feature>
<proteinExistence type="predicted"/>
<name>A0ABR9XNU5_9SPHI</name>
<feature type="transmembrane region" description="Helical" evidence="1">
    <location>
        <begin position="27"/>
        <end position="45"/>
    </location>
</feature>
<keyword evidence="3" id="KW-1185">Reference proteome</keyword>
<gene>
    <name evidence="2" type="ORF">IRJ18_20470</name>
</gene>
<protein>
    <submittedName>
        <fullName evidence="2">Uncharacterized protein</fullName>
    </submittedName>
</protein>
<dbReference type="RefSeq" id="WP_194108141.1">
    <property type="nucleotide sequence ID" value="NZ_JADFFM010000002.1"/>
</dbReference>
<dbReference type="EMBL" id="JADFFM010000002">
    <property type="protein sequence ID" value="MBE9668755.1"/>
    <property type="molecule type" value="Genomic_DNA"/>
</dbReference>
<evidence type="ECO:0000313" key="2">
    <source>
        <dbReference type="EMBL" id="MBE9668755.1"/>
    </source>
</evidence>
<evidence type="ECO:0000313" key="3">
    <source>
        <dbReference type="Proteomes" id="UP000632774"/>
    </source>
</evidence>
<organism evidence="2 3">
    <name type="scientific">Mucilaginibacter boryungensis</name>
    <dbReference type="NCBI Taxonomy" id="768480"/>
    <lineage>
        <taxon>Bacteria</taxon>
        <taxon>Pseudomonadati</taxon>
        <taxon>Bacteroidota</taxon>
        <taxon>Sphingobacteriia</taxon>
        <taxon>Sphingobacteriales</taxon>
        <taxon>Sphingobacteriaceae</taxon>
        <taxon>Mucilaginibacter</taxon>
    </lineage>
</organism>
<reference evidence="2 3" key="1">
    <citation type="submission" date="2020-10" db="EMBL/GenBank/DDBJ databases">
        <title>Mucilaginibacter mali sp. nov., isolated from rhizosphere soil of apple orchard.</title>
        <authorList>
            <person name="Lee J.-S."/>
            <person name="Kim H.S."/>
            <person name="Kim J.-S."/>
        </authorList>
    </citation>
    <scope>NUCLEOTIDE SEQUENCE [LARGE SCALE GENOMIC DNA]</scope>
    <source>
        <strain evidence="2 3">KCTC 23157</strain>
    </source>
</reference>
<dbReference type="Proteomes" id="UP000632774">
    <property type="component" value="Unassembled WGS sequence"/>
</dbReference>
<accession>A0ABR9XNU5</accession>
<sequence length="132" mass="14940">MNLKLLLQLSLFGLIMAFATVSLIPEKFEWCFWLVIFIFCAYVIAKVCTGKYFLHGFVLSLFNSIWVTMGHLIFFSSYMAHHPGVADMTNKMGTHPRLYTLFLAIPSGIIFGLIMGFFAFIASKMVKPKVVA</sequence>
<keyword evidence="1" id="KW-1133">Transmembrane helix</keyword>
<keyword evidence="1" id="KW-0812">Transmembrane</keyword>